<dbReference type="EMBL" id="OW240924">
    <property type="protein sequence ID" value="CAH2327742.1"/>
    <property type="molecule type" value="Genomic_DNA"/>
</dbReference>
<protein>
    <submittedName>
        <fullName evidence="1">Uncharacterized protein</fullName>
    </submittedName>
</protein>
<evidence type="ECO:0000313" key="2">
    <source>
        <dbReference type="Proteomes" id="UP001295444"/>
    </source>
</evidence>
<accession>A0AAD1TIA7</accession>
<dbReference type="Proteomes" id="UP001295444">
    <property type="component" value="Chromosome 13"/>
</dbReference>
<organism evidence="1 2">
    <name type="scientific">Pelobates cultripes</name>
    <name type="common">Western spadefoot toad</name>
    <dbReference type="NCBI Taxonomy" id="61616"/>
    <lineage>
        <taxon>Eukaryota</taxon>
        <taxon>Metazoa</taxon>
        <taxon>Chordata</taxon>
        <taxon>Craniata</taxon>
        <taxon>Vertebrata</taxon>
        <taxon>Euteleostomi</taxon>
        <taxon>Amphibia</taxon>
        <taxon>Batrachia</taxon>
        <taxon>Anura</taxon>
        <taxon>Pelobatoidea</taxon>
        <taxon>Pelobatidae</taxon>
        <taxon>Pelobates</taxon>
    </lineage>
</organism>
<sequence>MTPVYNLSNKEFNPYHLSVLNKGRTFILVCKPDPFQVEIEMYKLKRILYTNEIRKNTIKKPQDHQFVSRSKKEIYSNNSLIKSFTQAVHKDALQLSKRPPKHRYNLLKEEKSALVDLMRNPSIVIRPTDKGGAIVIQTYTKYKFEILSQLNDE</sequence>
<proteinExistence type="predicted"/>
<evidence type="ECO:0000313" key="1">
    <source>
        <dbReference type="EMBL" id="CAH2327742.1"/>
    </source>
</evidence>
<gene>
    <name evidence="1" type="ORF">PECUL_23A049575</name>
</gene>
<name>A0AAD1TIA7_PELCU</name>
<reference evidence="1" key="1">
    <citation type="submission" date="2022-03" db="EMBL/GenBank/DDBJ databases">
        <authorList>
            <person name="Alioto T."/>
            <person name="Alioto T."/>
            <person name="Gomez Garrido J."/>
        </authorList>
    </citation>
    <scope>NUCLEOTIDE SEQUENCE</scope>
</reference>
<keyword evidence="2" id="KW-1185">Reference proteome</keyword>
<dbReference type="AlphaFoldDB" id="A0AAD1TIA7"/>